<proteinExistence type="predicted"/>
<keyword evidence="2" id="KW-1185">Reference proteome</keyword>
<sequence>MAEYPSSHQYTSTEPTEGTLRIIFSSEPLQNAATLDDFEASKRHQSVWSDFFEPEGRPQANTLQSRTVRSCVLQQLSALKQKLLSRMRKMRASTNSACRKINVTRGSICGP</sequence>
<evidence type="ECO:0000313" key="1">
    <source>
        <dbReference type="EMBL" id="OJD15993.1"/>
    </source>
</evidence>
<name>A0A1J9PHT1_9EURO</name>
<gene>
    <name evidence="1" type="ORF">ACJ73_08921</name>
</gene>
<dbReference type="Proteomes" id="UP000242791">
    <property type="component" value="Unassembled WGS sequence"/>
</dbReference>
<comment type="caution">
    <text evidence="1">The sequence shown here is derived from an EMBL/GenBank/DDBJ whole genome shotgun (WGS) entry which is preliminary data.</text>
</comment>
<organism evidence="1 2">
    <name type="scientific">Blastomyces percursus</name>
    <dbReference type="NCBI Taxonomy" id="1658174"/>
    <lineage>
        <taxon>Eukaryota</taxon>
        <taxon>Fungi</taxon>
        <taxon>Dikarya</taxon>
        <taxon>Ascomycota</taxon>
        <taxon>Pezizomycotina</taxon>
        <taxon>Eurotiomycetes</taxon>
        <taxon>Eurotiomycetidae</taxon>
        <taxon>Onygenales</taxon>
        <taxon>Ajellomycetaceae</taxon>
        <taxon>Blastomyces</taxon>
    </lineage>
</organism>
<dbReference type="EMBL" id="LGTZ01002283">
    <property type="protein sequence ID" value="OJD15993.1"/>
    <property type="molecule type" value="Genomic_DNA"/>
</dbReference>
<dbReference type="VEuPathDB" id="FungiDB:ACJ73_08921"/>
<evidence type="ECO:0000313" key="2">
    <source>
        <dbReference type="Proteomes" id="UP000242791"/>
    </source>
</evidence>
<protein>
    <submittedName>
        <fullName evidence="1">Uncharacterized protein</fullName>
    </submittedName>
</protein>
<dbReference type="AlphaFoldDB" id="A0A1J9PHT1"/>
<accession>A0A1J9PHT1</accession>
<reference evidence="1 2" key="1">
    <citation type="submission" date="2015-08" db="EMBL/GenBank/DDBJ databases">
        <title>Emmonsia species relationships and genome sequence.</title>
        <authorList>
            <person name="Cuomo C.A."/>
            <person name="Schwartz I.S."/>
            <person name="Kenyon C."/>
            <person name="De Hoog G.S."/>
            <person name="Govender N.P."/>
            <person name="Botha A."/>
            <person name="Moreno L."/>
            <person name="De Vries M."/>
            <person name="Munoz J.F."/>
            <person name="Stielow J.B."/>
        </authorList>
    </citation>
    <scope>NUCLEOTIDE SEQUENCE [LARGE SCALE GENOMIC DNA]</scope>
    <source>
        <strain evidence="1 2">EI222</strain>
    </source>
</reference>